<dbReference type="KEGG" id="tig:THII_2111"/>
<proteinExistence type="predicted"/>
<accession>A0A090AEJ4</accession>
<evidence type="ECO:0000313" key="4">
    <source>
        <dbReference type="Proteomes" id="UP000031623"/>
    </source>
</evidence>
<reference evidence="3 4" key="1">
    <citation type="journal article" date="2014" name="ISME J.">
        <title>Ecophysiology of Thioploca ingrica as revealed by the complete genome sequence supplemented with proteomic evidence.</title>
        <authorList>
            <person name="Kojima H."/>
            <person name="Ogura Y."/>
            <person name="Yamamoto N."/>
            <person name="Togashi T."/>
            <person name="Mori H."/>
            <person name="Watanabe T."/>
            <person name="Nemoto F."/>
            <person name="Kurokawa K."/>
            <person name="Hayashi T."/>
            <person name="Fukui M."/>
        </authorList>
    </citation>
    <scope>NUCLEOTIDE SEQUENCE [LARGE SCALE GENOMIC DNA]</scope>
</reference>
<protein>
    <submittedName>
        <fullName evidence="3">Uncharacterized protein</fullName>
    </submittedName>
</protein>
<keyword evidence="1" id="KW-0175">Coiled coil</keyword>
<dbReference type="AlphaFoldDB" id="A0A090AEJ4"/>
<evidence type="ECO:0000256" key="2">
    <source>
        <dbReference type="SAM" id="MobiDB-lite"/>
    </source>
</evidence>
<feature type="coiled-coil region" evidence="1">
    <location>
        <begin position="229"/>
        <end position="259"/>
    </location>
</feature>
<gene>
    <name evidence="3" type="ORF">THII_2111</name>
</gene>
<dbReference type="Proteomes" id="UP000031623">
    <property type="component" value="Chromosome"/>
</dbReference>
<dbReference type="EMBL" id="AP014633">
    <property type="protein sequence ID" value="BAP56408.1"/>
    <property type="molecule type" value="Genomic_DNA"/>
</dbReference>
<name>A0A090AEJ4_9GAMM</name>
<sequence length="350" mass="38881">MQRKYLFNALIWLNAINMTLPLSTKANKEEPLPLSSPPSMELTEPVLTVPNIAVKIVGTAKEQAELEPVQAIVKNILNNSKLGVVKLPVSDGCSVTPAMKVAQHLEIVIGEKAFLESPRSYQVSISLQEKGLQSTAKLFDYFLNDPDKLYQNLKNYLTEYLNLQPKATTAQVVTVQSAQSQSVAPLLTPSPPDQLAANPPSVPSSPANPKSGTVFPQQEIQLKNMSPTVKHIAIKLQGTEREKEELEEVQTMINQILNSSKLDVVRIPVPNEPVTTPAIKVYENLEIVIGIKSPDQVNQAYQVNITLQEQGSPVEARLFEYYPHDNQKFFNELKAYLTEHLNLQPRISVN</sequence>
<feature type="compositionally biased region" description="Low complexity" evidence="2">
    <location>
        <begin position="196"/>
        <end position="209"/>
    </location>
</feature>
<keyword evidence="4" id="KW-1185">Reference proteome</keyword>
<dbReference type="STRING" id="40754.THII_2111"/>
<dbReference type="HOGENOM" id="CLU_792105_0_0_6"/>
<organism evidence="3 4">
    <name type="scientific">Thioploca ingrica</name>
    <dbReference type="NCBI Taxonomy" id="40754"/>
    <lineage>
        <taxon>Bacteria</taxon>
        <taxon>Pseudomonadati</taxon>
        <taxon>Pseudomonadota</taxon>
        <taxon>Gammaproteobacteria</taxon>
        <taxon>Thiotrichales</taxon>
        <taxon>Thiotrichaceae</taxon>
        <taxon>Thioploca</taxon>
    </lineage>
</organism>
<evidence type="ECO:0000256" key="1">
    <source>
        <dbReference type="SAM" id="Coils"/>
    </source>
</evidence>
<feature type="region of interest" description="Disordered" evidence="2">
    <location>
        <begin position="184"/>
        <end position="213"/>
    </location>
</feature>
<evidence type="ECO:0000313" key="3">
    <source>
        <dbReference type="EMBL" id="BAP56408.1"/>
    </source>
</evidence>